<evidence type="ECO:0000256" key="3">
    <source>
        <dbReference type="ARBA" id="ARBA00011953"/>
    </source>
</evidence>
<reference evidence="14 15" key="1">
    <citation type="submission" date="2019-02" db="EMBL/GenBank/DDBJ databases">
        <title>Genome sequencing of the rare red list fungi Phellinidium pouzarii.</title>
        <authorList>
            <person name="Buettner E."/>
            <person name="Kellner H."/>
        </authorList>
    </citation>
    <scope>NUCLEOTIDE SEQUENCE [LARGE SCALE GENOMIC DNA]</scope>
    <source>
        <strain evidence="14 15">DSM 108285</strain>
    </source>
</reference>
<dbReference type="GO" id="GO:0016783">
    <property type="term" value="F:sulfurtransferase activity"/>
    <property type="evidence" value="ECO:0007669"/>
    <property type="project" value="InterPro"/>
</dbReference>
<dbReference type="InterPro" id="IPR014729">
    <property type="entry name" value="Rossmann-like_a/b/a_fold"/>
</dbReference>
<dbReference type="CDD" id="cd01998">
    <property type="entry name" value="MnmA_TRMU-like"/>
    <property type="match status" value="1"/>
</dbReference>
<dbReference type="PANTHER" id="PTHR11933">
    <property type="entry name" value="TRNA 5-METHYLAMINOMETHYL-2-THIOURIDYLATE -METHYLTRANSFERASE"/>
    <property type="match status" value="1"/>
</dbReference>
<accession>A0A4V3XE34</accession>
<dbReference type="Pfam" id="PF03054">
    <property type="entry name" value="tRNA_Me_trans"/>
    <property type="match status" value="1"/>
</dbReference>
<gene>
    <name evidence="14" type="ORF">EW145_g278</name>
</gene>
<evidence type="ECO:0000256" key="6">
    <source>
        <dbReference type="ARBA" id="ARBA00022694"/>
    </source>
</evidence>
<keyword evidence="6" id="KW-0819">tRNA processing</keyword>
<evidence type="ECO:0000256" key="2">
    <source>
        <dbReference type="ARBA" id="ARBA00006191"/>
    </source>
</evidence>
<comment type="catalytic activity">
    <reaction evidence="11">
        <text>5-taurinomethyluridine(34) in tRNA + S-sulfanyl-L-cysteinyl-[protein] + AH2 + ATP = 5-taurinomethyl-2-thiouridine(34) in tRNA + L-cysteinyl-[protein] + A + AMP + diphosphate + H(+)</text>
        <dbReference type="Rhea" id="RHEA:47040"/>
        <dbReference type="Rhea" id="RHEA-COMP:10131"/>
        <dbReference type="Rhea" id="RHEA-COMP:11726"/>
        <dbReference type="Rhea" id="RHEA-COMP:11732"/>
        <dbReference type="Rhea" id="RHEA-COMP:11733"/>
        <dbReference type="ChEBI" id="CHEBI:13193"/>
        <dbReference type="ChEBI" id="CHEBI:15378"/>
        <dbReference type="ChEBI" id="CHEBI:17499"/>
        <dbReference type="ChEBI" id="CHEBI:29950"/>
        <dbReference type="ChEBI" id="CHEBI:30616"/>
        <dbReference type="ChEBI" id="CHEBI:33019"/>
        <dbReference type="ChEBI" id="CHEBI:61963"/>
        <dbReference type="ChEBI" id="CHEBI:87171"/>
        <dbReference type="ChEBI" id="CHEBI:87172"/>
        <dbReference type="ChEBI" id="CHEBI:456215"/>
        <dbReference type="EC" id="2.8.1.14"/>
    </reaction>
</comment>
<feature type="domain" description="tRNA-specific 2-thiouridylase MnmA-like C-terminal" evidence="12">
    <location>
        <begin position="232"/>
        <end position="315"/>
    </location>
</feature>
<comment type="caution">
    <text evidence="14">The sequence shown here is derived from an EMBL/GenBank/DDBJ whole genome shotgun (WGS) entry which is preliminary data.</text>
</comment>
<dbReference type="EC" id="2.8.1.14" evidence="3"/>
<protein>
    <recommendedName>
        <fullName evidence="3">tRNA-5-taurinomethyluridine 2-sulfurtransferase</fullName>
        <ecNumber evidence="3">2.8.1.14</ecNumber>
    </recommendedName>
</protein>
<comment type="similarity">
    <text evidence="2">Belongs to the MnmA/TRMU family.</text>
</comment>
<evidence type="ECO:0000313" key="15">
    <source>
        <dbReference type="Proteomes" id="UP000308199"/>
    </source>
</evidence>
<dbReference type="OrthoDB" id="3685at2759"/>
<dbReference type="GO" id="GO:0005739">
    <property type="term" value="C:mitochondrion"/>
    <property type="evidence" value="ECO:0007669"/>
    <property type="project" value="TreeGrafter"/>
</dbReference>
<dbReference type="EMBL" id="SGPK01000005">
    <property type="protein sequence ID" value="THH11993.1"/>
    <property type="molecule type" value="Genomic_DNA"/>
</dbReference>
<dbReference type="GO" id="GO:0002143">
    <property type="term" value="P:tRNA wobble position uridine thiolation"/>
    <property type="evidence" value="ECO:0007669"/>
    <property type="project" value="TreeGrafter"/>
</dbReference>
<evidence type="ECO:0000256" key="11">
    <source>
        <dbReference type="ARBA" id="ARBA00049564"/>
    </source>
</evidence>
<dbReference type="InterPro" id="IPR046884">
    <property type="entry name" value="MnmA-like_central"/>
</dbReference>
<name>A0A4V3XE34_9AGAM</name>
<comment type="function">
    <text evidence="1">Catalyzes the 2-thiolation of uridine at the wobble position (U34) of mitochondrial tRNA(Lys), tRNA(Glu) and tRNA(Gln). Required for the formation of 5-taurinomethyl-2-thiouridine (tm5s2U) of mitochondrial tRNA(Lys), tRNA(Glu), and tRNA(Gln) at the wobble position. ATP is required to activate the C2 atom of the wobble base.</text>
</comment>
<evidence type="ECO:0000313" key="14">
    <source>
        <dbReference type="EMBL" id="THH11993.1"/>
    </source>
</evidence>
<dbReference type="Pfam" id="PF20258">
    <property type="entry name" value="tRNA_Me_trans_C"/>
    <property type="match status" value="1"/>
</dbReference>
<evidence type="ECO:0000259" key="12">
    <source>
        <dbReference type="Pfam" id="PF20258"/>
    </source>
</evidence>
<keyword evidence="8" id="KW-0067">ATP-binding</keyword>
<dbReference type="InterPro" id="IPR046885">
    <property type="entry name" value="MnmA-like_C"/>
</dbReference>
<sequence>MHNWDTRDESGSDTGCEWEKDWEDVQRVCHQLGLPCEKIDLSREYWNNVFEPSLRLWESGETPNPDVWEVKFGVLLNKMVARDARWLAMGHYAGIEWAQSTKSSRPRPRLVRALDKKKDQSYYLSGILESSLGKALFPLQHLQKAQVRELAMKYGLHTAQRSESMGICFVGEKRRFTKFLAQYISPKPGPIIDMVTKMQVGTHQGLWHFTIGQAAKVSGQRERPKHSAMLSSGIITRNFRWIWDDDAPIAVDSRDGFRARVQYRHAEADTSCVVWRRSETDICIDFDEPQLAISPGQIAAVYDEAGRWCLGNGEISESIPVQ</sequence>
<keyword evidence="5" id="KW-0808">Transferase</keyword>
<feature type="domain" description="tRNA-specific 2-thiouridylase MnmA-like central" evidence="13">
    <location>
        <begin position="178"/>
        <end position="214"/>
    </location>
</feature>
<dbReference type="AlphaFoldDB" id="A0A4V3XE34"/>
<dbReference type="Gene3D" id="2.30.30.280">
    <property type="entry name" value="Adenine nucleotide alpha hydrolases-like domains"/>
    <property type="match status" value="1"/>
</dbReference>
<evidence type="ECO:0000256" key="8">
    <source>
        <dbReference type="ARBA" id="ARBA00022840"/>
    </source>
</evidence>
<dbReference type="Proteomes" id="UP000308199">
    <property type="component" value="Unassembled WGS sequence"/>
</dbReference>
<evidence type="ECO:0000256" key="10">
    <source>
        <dbReference type="ARBA" id="ARBA00023157"/>
    </source>
</evidence>
<keyword evidence="9" id="KW-0694">RNA-binding</keyword>
<dbReference type="InterPro" id="IPR023382">
    <property type="entry name" value="MnmA-like_central_sf"/>
</dbReference>
<evidence type="ECO:0000256" key="4">
    <source>
        <dbReference type="ARBA" id="ARBA00022555"/>
    </source>
</evidence>
<dbReference type="GO" id="GO:0005524">
    <property type="term" value="F:ATP binding"/>
    <property type="evidence" value="ECO:0007669"/>
    <property type="project" value="UniProtKB-KW"/>
</dbReference>
<dbReference type="Gene3D" id="3.40.50.620">
    <property type="entry name" value="HUPs"/>
    <property type="match status" value="1"/>
</dbReference>
<organism evidence="14 15">
    <name type="scientific">Phellinidium pouzarii</name>
    <dbReference type="NCBI Taxonomy" id="167371"/>
    <lineage>
        <taxon>Eukaryota</taxon>
        <taxon>Fungi</taxon>
        <taxon>Dikarya</taxon>
        <taxon>Basidiomycota</taxon>
        <taxon>Agaricomycotina</taxon>
        <taxon>Agaricomycetes</taxon>
        <taxon>Hymenochaetales</taxon>
        <taxon>Hymenochaetaceae</taxon>
        <taxon>Phellinidium</taxon>
    </lineage>
</organism>
<dbReference type="Pfam" id="PF20259">
    <property type="entry name" value="tRNA_Me_trans_M"/>
    <property type="match status" value="1"/>
</dbReference>
<keyword evidence="7" id="KW-0547">Nucleotide-binding</keyword>
<dbReference type="PANTHER" id="PTHR11933:SF5">
    <property type="entry name" value="MITOCHONDRIAL TRNA-SPECIFIC 2-THIOURIDYLASE 1"/>
    <property type="match status" value="1"/>
</dbReference>
<dbReference type="InterPro" id="IPR004506">
    <property type="entry name" value="MnmA-like"/>
</dbReference>
<keyword evidence="10" id="KW-1015">Disulfide bond</keyword>
<dbReference type="SUPFAM" id="SSF52402">
    <property type="entry name" value="Adenine nucleotide alpha hydrolases-like"/>
    <property type="match status" value="1"/>
</dbReference>
<evidence type="ECO:0000256" key="5">
    <source>
        <dbReference type="ARBA" id="ARBA00022679"/>
    </source>
</evidence>
<proteinExistence type="inferred from homology"/>
<dbReference type="Gene3D" id="2.40.30.10">
    <property type="entry name" value="Translation factors"/>
    <property type="match status" value="1"/>
</dbReference>
<dbReference type="GO" id="GO:0000049">
    <property type="term" value="F:tRNA binding"/>
    <property type="evidence" value="ECO:0007669"/>
    <property type="project" value="UniProtKB-KW"/>
</dbReference>
<evidence type="ECO:0000256" key="7">
    <source>
        <dbReference type="ARBA" id="ARBA00022741"/>
    </source>
</evidence>
<evidence type="ECO:0000256" key="9">
    <source>
        <dbReference type="ARBA" id="ARBA00022884"/>
    </source>
</evidence>
<keyword evidence="15" id="KW-1185">Reference proteome</keyword>
<keyword evidence="4" id="KW-0820">tRNA-binding</keyword>
<evidence type="ECO:0000256" key="1">
    <source>
        <dbReference type="ARBA" id="ARBA00003986"/>
    </source>
</evidence>
<evidence type="ECO:0000259" key="13">
    <source>
        <dbReference type="Pfam" id="PF20259"/>
    </source>
</evidence>